<dbReference type="RefSeq" id="XP_012899182.1">
    <property type="nucleotide sequence ID" value="XM_013043728.1"/>
</dbReference>
<feature type="transmembrane region" description="Helical" evidence="1">
    <location>
        <begin position="35"/>
        <end position="54"/>
    </location>
</feature>
<name>D8MAP5_BLAHO</name>
<protein>
    <submittedName>
        <fullName evidence="2">Uncharacterized protein</fullName>
    </submittedName>
</protein>
<evidence type="ECO:0000313" key="3">
    <source>
        <dbReference type="Proteomes" id="UP000008312"/>
    </source>
</evidence>
<feature type="transmembrane region" description="Helical" evidence="1">
    <location>
        <begin position="60"/>
        <end position="78"/>
    </location>
</feature>
<gene>
    <name evidence="2" type="ORF">GSBLH_T00004768001</name>
</gene>
<keyword evidence="1" id="KW-0812">Transmembrane</keyword>
<feature type="transmembrane region" description="Helical" evidence="1">
    <location>
        <begin position="6"/>
        <end position="23"/>
    </location>
</feature>
<keyword evidence="1" id="KW-1133">Transmembrane helix</keyword>
<dbReference type="Proteomes" id="UP000008312">
    <property type="component" value="Unassembled WGS sequence"/>
</dbReference>
<evidence type="ECO:0000256" key="1">
    <source>
        <dbReference type="SAM" id="Phobius"/>
    </source>
</evidence>
<proteinExistence type="predicted"/>
<evidence type="ECO:0000313" key="2">
    <source>
        <dbReference type="EMBL" id="CBK25134.2"/>
    </source>
</evidence>
<dbReference type="EMBL" id="FN668690">
    <property type="protein sequence ID" value="CBK25134.2"/>
    <property type="molecule type" value="Genomic_DNA"/>
</dbReference>
<accession>D8MAP5</accession>
<dbReference type="AlphaFoldDB" id="D8MAP5"/>
<keyword evidence="3" id="KW-1185">Reference proteome</keyword>
<sequence length="111" mass="13015">MSWLRNIPFILIGVIVDVLLFRYSRKEADDPFRGIWFWVLVSFGCYMPVALIHLGGMKDALLMIVKTIAYVMIVVLGYMRIPYDIKSSMVFLVCLKVMPIFDYCFFQFTPR</sequence>
<reference evidence="2" key="1">
    <citation type="submission" date="2010-02" db="EMBL/GenBank/DDBJ databases">
        <title>Sequencing and annotation of the Blastocystis hominis genome.</title>
        <authorList>
            <person name="Wincker P."/>
        </authorList>
    </citation>
    <scope>NUCLEOTIDE SEQUENCE</scope>
    <source>
        <strain evidence="2">Singapore isolate B</strain>
    </source>
</reference>
<organism evidence="2">
    <name type="scientific">Blastocystis hominis</name>
    <dbReference type="NCBI Taxonomy" id="12968"/>
    <lineage>
        <taxon>Eukaryota</taxon>
        <taxon>Sar</taxon>
        <taxon>Stramenopiles</taxon>
        <taxon>Bigyra</taxon>
        <taxon>Opalozoa</taxon>
        <taxon>Opalinata</taxon>
        <taxon>Blastocystidae</taxon>
        <taxon>Blastocystis</taxon>
    </lineage>
</organism>
<dbReference type="InParanoid" id="D8MAP5"/>
<dbReference type="GeneID" id="24921773"/>
<keyword evidence="1" id="KW-0472">Membrane</keyword>